<feature type="compositionally biased region" description="Low complexity" evidence="1">
    <location>
        <begin position="148"/>
        <end position="158"/>
    </location>
</feature>
<organism evidence="2">
    <name type="scientific">Auxenochlorella protothecoides</name>
    <name type="common">Green microalga</name>
    <name type="synonym">Chlorella protothecoides</name>
    <dbReference type="NCBI Taxonomy" id="3075"/>
    <lineage>
        <taxon>Eukaryota</taxon>
        <taxon>Viridiplantae</taxon>
        <taxon>Chlorophyta</taxon>
        <taxon>core chlorophytes</taxon>
        <taxon>Trebouxiophyceae</taxon>
        <taxon>Chlorellales</taxon>
        <taxon>Chlorellaceae</taxon>
        <taxon>Auxenochlorella</taxon>
    </lineage>
</organism>
<feature type="region of interest" description="Disordered" evidence="1">
    <location>
        <begin position="68"/>
        <end position="430"/>
    </location>
</feature>
<evidence type="ECO:0000313" key="2">
    <source>
        <dbReference type="EMBL" id="JAT69005.1"/>
    </source>
</evidence>
<proteinExistence type="predicted"/>
<feature type="compositionally biased region" description="Low complexity" evidence="1">
    <location>
        <begin position="270"/>
        <end position="286"/>
    </location>
</feature>
<feature type="compositionally biased region" description="Low complexity" evidence="1">
    <location>
        <begin position="409"/>
        <end position="418"/>
    </location>
</feature>
<dbReference type="AlphaFoldDB" id="A0A1D1ZQL6"/>
<name>A0A1D1ZQL6_AUXPR</name>
<protein>
    <submittedName>
        <fullName evidence="2">Uncharacterized protein</fullName>
    </submittedName>
</protein>
<accession>A0A1D1ZQL6</accession>
<dbReference type="EMBL" id="GDKF01009617">
    <property type="protein sequence ID" value="JAT69005.1"/>
    <property type="molecule type" value="Transcribed_RNA"/>
</dbReference>
<reference evidence="2" key="1">
    <citation type="submission" date="2015-08" db="EMBL/GenBank/DDBJ databases">
        <authorList>
            <person name="Babu N.S."/>
            <person name="Beckwith C.J."/>
            <person name="Beseler K.G."/>
            <person name="Brison A."/>
            <person name="Carone J.V."/>
            <person name="Caskin T.P."/>
            <person name="Diamond M."/>
            <person name="Durham M.E."/>
            <person name="Foxe J.M."/>
            <person name="Go M."/>
            <person name="Henderson B.A."/>
            <person name="Jones I.B."/>
            <person name="McGettigan J.A."/>
            <person name="Micheletti S.J."/>
            <person name="Nasrallah M.E."/>
            <person name="Ortiz D."/>
            <person name="Piller C.R."/>
            <person name="Privatt S.R."/>
            <person name="Schneider S.L."/>
            <person name="Sharp S."/>
            <person name="Smith T.C."/>
            <person name="Stanton J.D."/>
            <person name="Ullery H.E."/>
            <person name="Wilson R.J."/>
            <person name="Serrano M.G."/>
            <person name="Buck G."/>
            <person name="Lee V."/>
            <person name="Wang Y."/>
            <person name="Carvalho R."/>
            <person name="Voegtly L."/>
            <person name="Shi R."/>
            <person name="Duckworth R."/>
            <person name="Johnson A."/>
            <person name="Loviza R."/>
            <person name="Walstead R."/>
            <person name="Shah Z."/>
            <person name="Kiflezghi M."/>
            <person name="Wade K."/>
            <person name="Ball S.L."/>
            <person name="Bradley K.W."/>
            <person name="Asai D.J."/>
            <person name="Bowman C.A."/>
            <person name="Russell D.A."/>
            <person name="Pope W.H."/>
            <person name="Jacobs-Sera D."/>
            <person name="Hendrix R.W."/>
            <person name="Hatfull G.F."/>
        </authorList>
    </citation>
    <scope>NUCLEOTIDE SEQUENCE</scope>
</reference>
<feature type="compositionally biased region" description="Low complexity" evidence="1">
    <location>
        <begin position="119"/>
        <end position="134"/>
    </location>
</feature>
<feature type="compositionally biased region" description="Polar residues" evidence="1">
    <location>
        <begin position="161"/>
        <end position="175"/>
    </location>
</feature>
<feature type="compositionally biased region" description="Acidic residues" evidence="1">
    <location>
        <begin position="290"/>
        <end position="308"/>
    </location>
</feature>
<gene>
    <name evidence="2" type="ORF">g.10975</name>
</gene>
<feature type="region of interest" description="Disordered" evidence="1">
    <location>
        <begin position="508"/>
        <end position="542"/>
    </location>
</feature>
<sequence>MATQYLLDADPADIAADMNIPQAQQVILNSAEAWELSAHLRSRDMNVTGDELVGRLRSVAHYGRQNLSPRRMEFLPPTQLASPPSPEGIDRDTAPASTSSPTNPPPVLSPPSQQMELRAAPGSDAAGPSAASPACKTSPSQRLAGGAPHPTQTPQTHPQAERQNQAETQTLSATQVLAEPRSQDEPQSQANAGAVAEAQPQAEAGVEDEPEPQAEAQSLPEARAQTAPGALTRNRAHAAATAPVPATQPVQQVEDREDSAGEEVRMETHATQAPAAQSNMAAAAGVVQGGEEEEFSSDTSDDDTDEDSQDHITLEPTQLVRAQGGSPPRAPPSHAAPCSETADPPGPSHRAAPGGAAPEAGPSSPRAAVPRPPSEPLPRAVWDSSLRPPLFTQEAGASQPWGLGLETQAAAGPSQAAAEVPPGPSPVQAEAGVQVDPAELQAYLSGPGHRARGLAAAQRFHAPVAPGAPDVVTLERGGEHATRIRPGPGPRPALPPSILAARRKIAEVAGDLDPEDAAPPPAKRSKREKTSNTGAGEEAKRGFKGLLCRMAARFTWVPRD</sequence>
<feature type="compositionally biased region" description="Low complexity" evidence="1">
    <location>
        <begin position="238"/>
        <end position="252"/>
    </location>
</feature>
<evidence type="ECO:0000256" key="1">
    <source>
        <dbReference type="SAM" id="MobiDB-lite"/>
    </source>
</evidence>
<feature type="compositionally biased region" description="Basic and acidic residues" evidence="1">
    <location>
        <begin position="258"/>
        <end position="268"/>
    </location>
</feature>
<feature type="compositionally biased region" description="Low complexity" evidence="1">
    <location>
        <begin position="350"/>
        <end position="369"/>
    </location>
</feature>